<evidence type="ECO:0000313" key="4">
    <source>
        <dbReference type="Proteomes" id="UP000190961"/>
    </source>
</evidence>
<dbReference type="EMBL" id="FUZU01000001">
    <property type="protein sequence ID" value="SKC44718.1"/>
    <property type="molecule type" value="Genomic_DNA"/>
</dbReference>
<evidence type="ECO:0000256" key="1">
    <source>
        <dbReference type="SAM" id="Phobius"/>
    </source>
</evidence>
<sequence>METINDTLESKENRKAEKRKGRVLGGLVVVTVGTVLLAHKAGAELPEWLFTWPMIVVAAGIYQGARHSFRNFRWLIPVAIGLLFLTERFVEGFSIGNFMWPLIIIAIGLSIMLKPSRKHYCR</sequence>
<name>A0A1T5J0K7_9BACT</name>
<feature type="transmembrane region" description="Helical" evidence="1">
    <location>
        <begin position="48"/>
        <end position="65"/>
    </location>
</feature>
<feature type="transmembrane region" description="Helical" evidence="1">
    <location>
        <begin position="95"/>
        <end position="113"/>
    </location>
</feature>
<organism evidence="3 4">
    <name type="scientific">Ohtaekwangia koreensis</name>
    <dbReference type="NCBI Taxonomy" id="688867"/>
    <lineage>
        <taxon>Bacteria</taxon>
        <taxon>Pseudomonadati</taxon>
        <taxon>Bacteroidota</taxon>
        <taxon>Cytophagia</taxon>
        <taxon>Cytophagales</taxon>
        <taxon>Fulvivirgaceae</taxon>
        <taxon>Ohtaekwangia</taxon>
    </lineage>
</organism>
<dbReference type="Proteomes" id="UP000190961">
    <property type="component" value="Unassembled WGS sequence"/>
</dbReference>
<protein>
    <recommendedName>
        <fullName evidence="2">LiaF transmembrane domain-containing protein</fullName>
    </recommendedName>
</protein>
<keyword evidence="1" id="KW-1133">Transmembrane helix</keyword>
<proteinExistence type="predicted"/>
<keyword evidence="4" id="KW-1185">Reference proteome</keyword>
<dbReference type="Pfam" id="PF22570">
    <property type="entry name" value="LiaF-TM"/>
    <property type="match status" value="1"/>
</dbReference>
<feature type="domain" description="LiaF transmembrane" evidence="2">
    <location>
        <begin position="25"/>
        <end position="119"/>
    </location>
</feature>
<accession>A0A1T5J0K7</accession>
<reference evidence="3 4" key="1">
    <citation type="submission" date="2017-02" db="EMBL/GenBank/DDBJ databases">
        <authorList>
            <person name="Peterson S.W."/>
        </authorList>
    </citation>
    <scope>NUCLEOTIDE SEQUENCE [LARGE SCALE GENOMIC DNA]</scope>
    <source>
        <strain evidence="3 4">DSM 25262</strain>
    </source>
</reference>
<feature type="transmembrane region" description="Helical" evidence="1">
    <location>
        <begin position="72"/>
        <end position="89"/>
    </location>
</feature>
<dbReference type="RefSeq" id="WP_079685202.1">
    <property type="nucleotide sequence ID" value="NZ_FUZU01000001.1"/>
</dbReference>
<keyword evidence="1" id="KW-0812">Transmembrane</keyword>
<evidence type="ECO:0000259" key="2">
    <source>
        <dbReference type="Pfam" id="PF22570"/>
    </source>
</evidence>
<keyword evidence="1" id="KW-0472">Membrane</keyword>
<dbReference type="OrthoDB" id="129627at2"/>
<evidence type="ECO:0000313" key="3">
    <source>
        <dbReference type="EMBL" id="SKC44718.1"/>
    </source>
</evidence>
<gene>
    <name evidence="3" type="ORF">SAMN05660236_0591</name>
</gene>
<dbReference type="AlphaFoldDB" id="A0A1T5J0K7"/>
<dbReference type="InterPro" id="IPR054331">
    <property type="entry name" value="LiaF_TM"/>
</dbReference>
<dbReference type="STRING" id="688867.SAMN05660236_0591"/>
<feature type="transmembrane region" description="Helical" evidence="1">
    <location>
        <begin position="21"/>
        <end position="42"/>
    </location>
</feature>